<sequence length="47" mass="5512">MIYVVLILSANDVSAIRKICDYASHVVKYHCCPKYSKYDSDTKRNHY</sequence>
<name>A0A9N9B519_9GLOM</name>
<organism evidence="1 2">
    <name type="scientific">Cetraspora pellucida</name>
    <dbReference type="NCBI Taxonomy" id="1433469"/>
    <lineage>
        <taxon>Eukaryota</taxon>
        <taxon>Fungi</taxon>
        <taxon>Fungi incertae sedis</taxon>
        <taxon>Mucoromycota</taxon>
        <taxon>Glomeromycotina</taxon>
        <taxon>Glomeromycetes</taxon>
        <taxon>Diversisporales</taxon>
        <taxon>Gigasporaceae</taxon>
        <taxon>Cetraspora</taxon>
    </lineage>
</organism>
<reference evidence="1" key="1">
    <citation type="submission" date="2021-06" db="EMBL/GenBank/DDBJ databases">
        <authorList>
            <person name="Kallberg Y."/>
            <person name="Tangrot J."/>
            <person name="Rosling A."/>
        </authorList>
    </citation>
    <scope>NUCLEOTIDE SEQUENCE</scope>
    <source>
        <strain evidence="1">FL966</strain>
    </source>
</reference>
<dbReference type="Proteomes" id="UP000789759">
    <property type="component" value="Unassembled WGS sequence"/>
</dbReference>
<dbReference type="AlphaFoldDB" id="A0A9N9B519"/>
<feature type="non-terminal residue" evidence="1">
    <location>
        <position position="47"/>
    </location>
</feature>
<evidence type="ECO:0000313" key="1">
    <source>
        <dbReference type="EMBL" id="CAG8555713.1"/>
    </source>
</evidence>
<dbReference type="OrthoDB" id="3039677at2759"/>
<proteinExistence type="predicted"/>
<gene>
    <name evidence="1" type="ORF">CPELLU_LOCUS4967</name>
</gene>
<accession>A0A9N9B519</accession>
<keyword evidence="2" id="KW-1185">Reference proteome</keyword>
<protein>
    <submittedName>
        <fullName evidence="1">2205_t:CDS:1</fullName>
    </submittedName>
</protein>
<dbReference type="EMBL" id="CAJVQA010002713">
    <property type="protein sequence ID" value="CAG8555713.1"/>
    <property type="molecule type" value="Genomic_DNA"/>
</dbReference>
<evidence type="ECO:0000313" key="2">
    <source>
        <dbReference type="Proteomes" id="UP000789759"/>
    </source>
</evidence>
<comment type="caution">
    <text evidence="1">The sequence shown here is derived from an EMBL/GenBank/DDBJ whole genome shotgun (WGS) entry which is preliminary data.</text>
</comment>